<name>L0FX99_ECHVK</name>
<dbReference type="KEGG" id="evi:Echvi_1400"/>
<organism evidence="1 2">
    <name type="scientific">Echinicola vietnamensis (strain DSM 17526 / LMG 23754 / KMM 6221)</name>
    <dbReference type="NCBI Taxonomy" id="926556"/>
    <lineage>
        <taxon>Bacteria</taxon>
        <taxon>Pseudomonadati</taxon>
        <taxon>Bacteroidota</taxon>
        <taxon>Cytophagia</taxon>
        <taxon>Cytophagales</taxon>
        <taxon>Cyclobacteriaceae</taxon>
        <taxon>Echinicola</taxon>
    </lineage>
</organism>
<dbReference type="HOGENOM" id="CLU_1903371_0_0_10"/>
<dbReference type="eggNOG" id="ENOG5033K42">
    <property type="taxonomic scope" value="Bacteria"/>
</dbReference>
<reference evidence="2" key="1">
    <citation type="submission" date="2012-02" db="EMBL/GenBank/DDBJ databases">
        <title>The complete genome of Echinicola vietnamensis DSM 17526.</title>
        <authorList>
            <person name="Lucas S."/>
            <person name="Copeland A."/>
            <person name="Lapidus A."/>
            <person name="Glavina del Rio T."/>
            <person name="Dalin E."/>
            <person name="Tice H."/>
            <person name="Bruce D."/>
            <person name="Goodwin L."/>
            <person name="Pitluck S."/>
            <person name="Peters L."/>
            <person name="Ovchinnikova G."/>
            <person name="Teshima H."/>
            <person name="Kyrpides N."/>
            <person name="Mavromatis K."/>
            <person name="Ivanova N."/>
            <person name="Brettin T."/>
            <person name="Detter J.C."/>
            <person name="Han C."/>
            <person name="Larimer F."/>
            <person name="Land M."/>
            <person name="Hauser L."/>
            <person name="Markowitz V."/>
            <person name="Cheng J.-F."/>
            <person name="Hugenholtz P."/>
            <person name="Woyke T."/>
            <person name="Wu D."/>
            <person name="Brambilla E."/>
            <person name="Klenk H.-P."/>
            <person name="Eisen J.A."/>
        </authorList>
    </citation>
    <scope>NUCLEOTIDE SEQUENCE [LARGE SCALE GENOMIC DNA]</scope>
    <source>
        <strain evidence="2">DSM 17526 / LMG 23754 / KMM 6221</strain>
    </source>
</reference>
<dbReference type="STRING" id="926556.Echvi_1400"/>
<keyword evidence="2" id="KW-1185">Reference proteome</keyword>
<protein>
    <submittedName>
        <fullName evidence="1">Uncharacterized protein</fullName>
    </submittedName>
</protein>
<gene>
    <name evidence="1" type="ordered locus">Echvi_1400</name>
</gene>
<sequence length="133" mass="15464">MLLIMLSMMLHNAYPHVHHQHGTVETVALEHESHQHTDHRHSHDQDDNEDHKDFFDFLLKSHSHSQHPHQHAPVIELVKVKKNLTDLCYTEEPATICFDRIAENLHRYFLYKSLALAKPYSPSISLRGPPLLG</sequence>
<accession>L0FX99</accession>
<evidence type="ECO:0000313" key="1">
    <source>
        <dbReference type="EMBL" id="AGA77668.1"/>
    </source>
</evidence>
<dbReference type="Proteomes" id="UP000010796">
    <property type="component" value="Chromosome"/>
</dbReference>
<dbReference type="AlphaFoldDB" id="L0FX99"/>
<dbReference type="EMBL" id="CP003346">
    <property type="protein sequence ID" value="AGA77668.1"/>
    <property type="molecule type" value="Genomic_DNA"/>
</dbReference>
<evidence type="ECO:0000313" key="2">
    <source>
        <dbReference type="Proteomes" id="UP000010796"/>
    </source>
</evidence>
<proteinExistence type="predicted"/>